<feature type="region of interest" description="Disordered" evidence="1">
    <location>
        <begin position="1"/>
        <end position="23"/>
    </location>
</feature>
<gene>
    <name evidence="2" type="ORF">BEWA_054060</name>
</gene>
<proteinExistence type="predicted"/>
<evidence type="ECO:0000256" key="1">
    <source>
        <dbReference type="SAM" id="MobiDB-lite"/>
    </source>
</evidence>
<keyword evidence="3" id="KW-1185">Reference proteome</keyword>
<dbReference type="Proteomes" id="UP000031512">
    <property type="component" value="Unassembled WGS sequence"/>
</dbReference>
<evidence type="ECO:0000313" key="3">
    <source>
        <dbReference type="Proteomes" id="UP000031512"/>
    </source>
</evidence>
<feature type="compositionally biased region" description="Basic and acidic residues" evidence="1">
    <location>
        <begin position="1"/>
        <end position="15"/>
    </location>
</feature>
<reference evidence="2 3" key="1">
    <citation type="journal article" date="2012" name="BMC Genomics">
        <title>Comparative genomic analysis and phylogenetic position of Theileria equi.</title>
        <authorList>
            <person name="Kappmeyer L.S."/>
            <person name="Thiagarajan M."/>
            <person name="Herndon D.R."/>
            <person name="Ramsay J.D."/>
            <person name="Caler E."/>
            <person name="Djikeng A."/>
            <person name="Gillespie J.J."/>
            <person name="Lau A.O."/>
            <person name="Roalson E.H."/>
            <person name="Silva J.C."/>
            <person name="Silva M.G."/>
            <person name="Suarez C.E."/>
            <person name="Ueti M.W."/>
            <person name="Nene V.M."/>
            <person name="Mealey R.H."/>
            <person name="Knowles D.P."/>
            <person name="Brayton K.A."/>
        </authorList>
    </citation>
    <scope>NUCLEOTIDE SEQUENCE [LARGE SCALE GENOMIC DNA]</scope>
    <source>
        <strain evidence="2 3">WA</strain>
    </source>
</reference>
<name>L1LDM8_THEEQ</name>
<dbReference type="STRING" id="1537102.L1LDM8"/>
<protein>
    <submittedName>
        <fullName evidence="2">Uncharacterized protein</fullName>
    </submittedName>
</protein>
<dbReference type="KEGG" id="beq:BEWA_054060"/>
<dbReference type="GeneID" id="15802957"/>
<dbReference type="VEuPathDB" id="PiroplasmaDB:BEWA_054060"/>
<dbReference type="EMBL" id="ACOU01000003">
    <property type="protein sequence ID" value="EKX73350.1"/>
    <property type="molecule type" value="Genomic_DNA"/>
</dbReference>
<evidence type="ECO:0000313" key="2">
    <source>
        <dbReference type="EMBL" id="EKX73350.1"/>
    </source>
</evidence>
<sequence length="459" mass="51181">MSKKEVTIDITKRPENTQNDGKGGYYYESNSGRVNLTEEWYPDLEGTYIKLTHTPKNPKEKITGIFYSRSKQNGFEQANLSSCESISVFYWSLDSTRTKPLLIQLGERDNEYYTNNRGNTWTKNGDINDANTLRQKLDEQNCLKNGAHLIDIGQKGSGRNYNCPSCSQQKLRVYYSSGPGTPYYGHHIRNSFPGSLSGFKNGSSWPSGLPSVQNVKFIFVYWNRSVPSLIVAQSRPERYFRINAGNLKSWIEVSDKSTDVATPTLALDLSKTDGKYPYRNTNAKIIVAVLLSHIGGGYYRLQYSLRGSLFNVKSVSHNDTQLSGIDSTDLLLSVSAYYLGDSPESLDRLLLVELSINATHHTTYKYFHRETKGAKVWSKYLGSGGGTTRLQGNALKRALDELKNIHFPDPPPSIGKQIADFFQKTEGIITASVTPGIGGLIGLGIWKGPALIARLIARL</sequence>
<dbReference type="RefSeq" id="XP_004832802.1">
    <property type="nucleotide sequence ID" value="XM_004832745.1"/>
</dbReference>
<dbReference type="eggNOG" id="ENOG502RSZ5">
    <property type="taxonomic scope" value="Eukaryota"/>
</dbReference>
<comment type="caution">
    <text evidence="2">The sequence shown here is derived from an EMBL/GenBank/DDBJ whole genome shotgun (WGS) entry which is preliminary data.</text>
</comment>
<dbReference type="AlphaFoldDB" id="L1LDM8"/>
<accession>L1LDM8</accession>
<organism evidence="2 3">
    <name type="scientific">Theileria equi strain WA</name>
    <dbReference type="NCBI Taxonomy" id="1537102"/>
    <lineage>
        <taxon>Eukaryota</taxon>
        <taxon>Sar</taxon>
        <taxon>Alveolata</taxon>
        <taxon>Apicomplexa</taxon>
        <taxon>Aconoidasida</taxon>
        <taxon>Piroplasmida</taxon>
        <taxon>Theileriidae</taxon>
        <taxon>Theileria</taxon>
    </lineage>
</organism>